<evidence type="ECO:0000256" key="2">
    <source>
        <dbReference type="ARBA" id="ARBA00022842"/>
    </source>
</evidence>
<dbReference type="PANTHER" id="PTHR12001">
    <property type="entry name" value="GERANYLGERANYL PYROPHOSPHATE SYNTHASE"/>
    <property type="match status" value="1"/>
</dbReference>
<evidence type="ECO:0000313" key="6">
    <source>
        <dbReference type="Proteomes" id="UP000248714"/>
    </source>
</evidence>
<dbReference type="SFLD" id="SFLDS00005">
    <property type="entry name" value="Isoprenoid_Synthase_Type_I"/>
    <property type="match status" value="1"/>
</dbReference>
<accession>A0ABX9EEH7</accession>
<protein>
    <submittedName>
        <fullName evidence="5">Geranylgeranyl diphosphate synthase type I</fullName>
    </submittedName>
</protein>
<dbReference type="EMBL" id="QLTT01000003">
    <property type="protein sequence ID" value="RAS67455.1"/>
    <property type="molecule type" value="Genomic_DNA"/>
</dbReference>
<dbReference type="PROSITE" id="PS00723">
    <property type="entry name" value="POLYPRENYL_SYNTHASE_1"/>
    <property type="match status" value="1"/>
</dbReference>
<sequence length="357" mass="37934">MSQPPHTVHPSPPRETSPSSPLAAQQILGHVRTVVDPALRAAVNRLPDSVRRVAGYHFGWWDEHGRSITTDSGKAVRPALALLATQAVGGTAACGLPAAVAVELVHNASLLHDDIIDRDATRRHRPTAWSAFGVPAAILAGDALFFLSIHILSTAPAPLSTQGLAFLEEAVQQLIDGEYTDTAFEHRTEVTLAQCQAMAQAKTSTLIACACALGALAGGANPTQTDHLRSFGHHLGIAFQLVDDLMGIWGDPAHTGKPHLSDLRAHKKSLPVVAALTTPCPASQELASLYHQNAPLTEHQLQHAATLIEAAGGRDWATRQADHHLTTALHHLTAADLADHPAAQLATLAHMIIQRNH</sequence>
<dbReference type="SFLD" id="SFLDG01017">
    <property type="entry name" value="Polyprenyl_Transferase_Like"/>
    <property type="match status" value="1"/>
</dbReference>
<organism evidence="5 6">
    <name type="scientific">Lentzea atacamensis</name>
    <dbReference type="NCBI Taxonomy" id="531938"/>
    <lineage>
        <taxon>Bacteria</taxon>
        <taxon>Bacillati</taxon>
        <taxon>Actinomycetota</taxon>
        <taxon>Actinomycetes</taxon>
        <taxon>Pseudonocardiales</taxon>
        <taxon>Pseudonocardiaceae</taxon>
        <taxon>Lentzea</taxon>
    </lineage>
</organism>
<feature type="region of interest" description="Disordered" evidence="4">
    <location>
        <begin position="1"/>
        <end position="20"/>
    </location>
</feature>
<dbReference type="Gene3D" id="1.10.600.10">
    <property type="entry name" value="Farnesyl Diphosphate Synthase"/>
    <property type="match status" value="1"/>
</dbReference>
<dbReference type="Proteomes" id="UP000248714">
    <property type="component" value="Unassembled WGS sequence"/>
</dbReference>
<keyword evidence="1" id="KW-0479">Metal-binding</keyword>
<comment type="similarity">
    <text evidence="3">Belongs to the FPP/GGPP synthase family.</text>
</comment>
<evidence type="ECO:0000256" key="4">
    <source>
        <dbReference type="SAM" id="MobiDB-lite"/>
    </source>
</evidence>
<evidence type="ECO:0000256" key="1">
    <source>
        <dbReference type="ARBA" id="ARBA00022723"/>
    </source>
</evidence>
<proteinExistence type="inferred from homology"/>
<evidence type="ECO:0000256" key="3">
    <source>
        <dbReference type="RuleBase" id="RU004466"/>
    </source>
</evidence>
<dbReference type="CDD" id="cd00685">
    <property type="entry name" value="Trans_IPPS_HT"/>
    <property type="match status" value="1"/>
</dbReference>
<evidence type="ECO:0000313" key="5">
    <source>
        <dbReference type="EMBL" id="RAS67455.1"/>
    </source>
</evidence>
<dbReference type="Pfam" id="PF00348">
    <property type="entry name" value="polyprenyl_synt"/>
    <property type="match status" value="1"/>
</dbReference>
<dbReference type="PROSITE" id="PS00444">
    <property type="entry name" value="POLYPRENYL_SYNTHASE_2"/>
    <property type="match status" value="1"/>
</dbReference>
<reference evidence="5 6" key="1">
    <citation type="submission" date="2018-06" db="EMBL/GenBank/DDBJ databases">
        <title>Genomic Encyclopedia of Type Strains, Phase IV (KMG-IV): sequencing the most valuable type-strain genomes for metagenomic binning, comparative biology and taxonomic classification.</title>
        <authorList>
            <person name="Goeker M."/>
        </authorList>
    </citation>
    <scope>NUCLEOTIDE SEQUENCE [LARGE SCALE GENOMIC DNA]</scope>
    <source>
        <strain evidence="5 6">DSM 45479</strain>
    </source>
</reference>
<dbReference type="InterPro" id="IPR033749">
    <property type="entry name" value="Polyprenyl_synt_CS"/>
</dbReference>
<dbReference type="NCBIfam" id="NF041169">
    <property type="entry name" value="f2_encap_cargo4"/>
    <property type="match status" value="1"/>
</dbReference>
<keyword evidence="2" id="KW-0460">Magnesium</keyword>
<dbReference type="RefSeq" id="WP_112227652.1">
    <property type="nucleotide sequence ID" value="NZ_QLTT01000003.1"/>
</dbReference>
<keyword evidence="3" id="KW-0808">Transferase</keyword>
<dbReference type="PANTHER" id="PTHR12001:SF86">
    <property type="entry name" value="GERANYLGERANYL DIPHOSPHATE SYNTHASE"/>
    <property type="match status" value="1"/>
</dbReference>
<comment type="caution">
    <text evidence="5">The sequence shown here is derived from an EMBL/GenBank/DDBJ whole genome shotgun (WGS) entry which is preliminary data.</text>
</comment>
<name>A0ABX9EEH7_9PSEU</name>
<dbReference type="SUPFAM" id="SSF48576">
    <property type="entry name" value="Terpenoid synthases"/>
    <property type="match status" value="1"/>
</dbReference>
<keyword evidence="6" id="KW-1185">Reference proteome</keyword>
<dbReference type="InterPro" id="IPR000092">
    <property type="entry name" value="Polyprenyl_synt"/>
</dbReference>
<gene>
    <name evidence="5" type="ORF">C8D87_103794</name>
</gene>
<dbReference type="InterPro" id="IPR008949">
    <property type="entry name" value="Isoprenoid_synthase_dom_sf"/>
</dbReference>